<dbReference type="PANTHER" id="PTHR36108">
    <property type="entry name" value="COLOSSIN-B-RELATED"/>
    <property type="match status" value="1"/>
</dbReference>
<accession>A0A2A2EGE5</accession>
<comment type="similarity">
    <text evidence="1">Belongs to the serine-aspartate repeat-containing protein (SDr) family.</text>
</comment>
<evidence type="ECO:0000313" key="7">
    <source>
        <dbReference type="Proteomes" id="UP000218399"/>
    </source>
</evidence>
<reference evidence="6 7" key="1">
    <citation type="journal article" date="2017" name="ISME J.">
        <title>Unveiling bifidobacterial biogeography across the mammalian branch of the tree of life.</title>
        <authorList>
            <person name="Milani C."/>
            <person name="Mangifesta M."/>
            <person name="Mancabelli L."/>
            <person name="Lugli G.A."/>
            <person name="James K."/>
            <person name="Duranti S."/>
            <person name="Turroni F."/>
            <person name="Ferrario C."/>
            <person name="Ossiprandi M.C."/>
            <person name="van Sinderen D."/>
            <person name="Ventura M."/>
        </authorList>
    </citation>
    <scope>NUCLEOTIDE SEQUENCE [LARGE SCALE GENOMIC DNA]</scope>
    <source>
        <strain evidence="7">Ham19E</strain>
    </source>
</reference>
<dbReference type="EMBL" id="MVOH01000007">
    <property type="protein sequence ID" value="PAU68032.1"/>
    <property type="molecule type" value="Genomic_DNA"/>
</dbReference>
<evidence type="ECO:0000256" key="4">
    <source>
        <dbReference type="SAM" id="MobiDB-lite"/>
    </source>
</evidence>
<dbReference type="Pfam" id="PF17802">
    <property type="entry name" value="SpaA"/>
    <property type="match status" value="2"/>
</dbReference>
<feature type="domain" description="SpaA-like prealbumin fold" evidence="5">
    <location>
        <begin position="336"/>
        <end position="387"/>
    </location>
</feature>
<feature type="region of interest" description="Disordered" evidence="4">
    <location>
        <begin position="457"/>
        <end position="480"/>
    </location>
</feature>
<organism evidence="6 7">
    <name type="scientific">Bifidobacterium criceti</name>
    <dbReference type="NCBI Taxonomy" id="1960969"/>
    <lineage>
        <taxon>Bacteria</taxon>
        <taxon>Bacillati</taxon>
        <taxon>Actinomycetota</taxon>
        <taxon>Actinomycetes</taxon>
        <taxon>Bifidobacteriales</taxon>
        <taxon>Bifidobacteriaceae</taxon>
        <taxon>Bifidobacterium</taxon>
    </lineage>
</organism>
<evidence type="ECO:0000256" key="3">
    <source>
        <dbReference type="ARBA" id="ARBA00022729"/>
    </source>
</evidence>
<protein>
    <submittedName>
        <fullName evidence="6">Cna protein B-type domain-containing protein</fullName>
    </submittedName>
</protein>
<keyword evidence="3" id="KW-0732">Signal</keyword>
<sequence length="480" mass="50614">MSPQPTVVIAKGAVTHRQTATISFNPAELYNGEYPLNGDKGPLYKGKKFKLFYDVAVKGIPGQQIDVSNSVKFGGSMEGSASAQRPVTIQIPTADAGATGSITATKVSADDNTTPLKGAEFKMCQVDTGKPVKDNGVYGGSGASGKAWPCTGTIYDMKTGANGQLTFSNGSGANNETSVFNLPQNTLFVAWETKAPEGYVVNTMPQYFYLKYLRADDADTALTAISSYADKNDIYVLDAAFSIVDPRAGFAWVKVDEKNIETVESSGKPSVSLKKAQYLAGTEWTLKSNDNRCTGDQKFIPNSNVACEVTIVDNGAQQTATTAGGQPVTYITRLADADGDDGRFKVSGLPTGSYTLTETKAPSGYESPDGISYTVTVKRDGTFEMTDATTTGSQLHALTDDDGNPTGEYAVGNDRKTAGLEWGKVDESDVETNGSSVALKEGAAYLGGSAWSLTSNACGQSDRTADRNVHPEGNGSSGRL</sequence>
<dbReference type="Proteomes" id="UP000218399">
    <property type="component" value="Unassembled WGS sequence"/>
</dbReference>
<dbReference type="InterPro" id="IPR013783">
    <property type="entry name" value="Ig-like_fold"/>
</dbReference>
<dbReference type="Gene3D" id="2.60.40.10">
    <property type="entry name" value="Immunoglobulins"/>
    <property type="match status" value="2"/>
</dbReference>
<proteinExistence type="inferred from homology"/>
<evidence type="ECO:0000313" key="6">
    <source>
        <dbReference type="EMBL" id="PAU68032.1"/>
    </source>
</evidence>
<dbReference type="InterPro" id="IPR041033">
    <property type="entry name" value="SpaA_PFL_dom_1"/>
</dbReference>
<evidence type="ECO:0000259" key="5">
    <source>
        <dbReference type="Pfam" id="PF17802"/>
    </source>
</evidence>
<feature type="domain" description="SpaA-like prealbumin fold" evidence="5">
    <location>
        <begin position="100"/>
        <end position="210"/>
    </location>
</feature>
<keyword evidence="7" id="KW-1185">Reference proteome</keyword>
<name>A0A2A2EGE5_9BIFI</name>
<dbReference type="PANTHER" id="PTHR36108:SF13">
    <property type="entry name" value="COLOSSIN-B-RELATED"/>
    <property type="match status" value="1"/>
</dbReference>
<comment type="caution">
    <text evidence="6">The sequence shown here is derived from an EMBL/GenBank/DDBJ whole genome shotgun (WGS) entry which is preliminary data.</text>
</comment>
<gene>
    <name evidence="6" type="ORF">B1526_0746</name>
</gene>
<keyword evidence="2" id="KW-0964">Secreted</keyword>
<evidence type="ECO:0000256" key="1">
    <source>
        <dbReference type="ARBA" id="ARBA00007257"/>
    </source>
</evidence>
<dbReference type="GO" id="GO:0005975">
    <property type="term" value="P:carbohydrate metabolic process"/>
    <property type="evidence" value="ECO:0007669"/>
    <property type="project" value="UniProtKB-ARBA"/>
</dbReference>
<evidence type="ECO:0000256" key="2">
    <source>
        <dbReference type="ARBA" id="ARBA00022525"/>
    </source>
</evidence>
<dbReference type="AlphaFoldDB" id="A0A2A2EGE5"/>